<dbReference type="InterPro" id="IPR027417">
    <property type="entry name" value="P-loop_NTPase"/>
</dbReference>
<dbReference type="InterPro" id="IPR056884">
    <property type="entry name" value="NPHP3-like_N"/>
</dbReference>
<feature type="non-terminal residue" evidence="5">
    <location>
        <position position="750"/>
    </location>
</feature>
<dbReference type="SUPFAM" id="SSF52540">
    <property type="entry name" value="P-loop containing nucleoside triphosphate hydrolases"/>
    <property type="match status" value="1"/>
</dbReference>
<evidence type="ECO:0000313" key="6">
    <source>
        <dbReference type="Proteomes" id="UP000287972"/>
    </source>
</evidence>
<name>A0A428NWX9_9HYPO</name>
<organism evidence="5 6">
    <name type="scientific">Fusarium floridanum</name>
    <dbReference type="NCBI Taxonomy" id="1325733"/>
    <lineage>
        <taxon>Eukaryota</taxon>
        <taxon>Fungi</taxon>
        <taxon>Dikarya</taxon>
        <taxon>Ascomycota</taxon>
        <taxon>Pezizomycotina</taxon>
        <taxon>Sordariomycetes</taxon>
        <taxon>Hypocreomycetidae</taxon>
        <taxon>Hypocreales</taxon>
        <taxon>Nectriaceae</taxon>
        <taxon>Fusarium</taxon>
        <taxon>Fusarium solani species complex</taxon>
    </lineage>
</organism>
<evidence type="ECO:0000313" key="5">
    <source>
        <dbReference type="EMBL" id="RSL45261.1"/>
    </source>
</evidence>
<feature type="domain" description="NACHT" evidence="4">
    <location>
        <begin position="352"/>
        <end position="496"/>
    </location>
</feature>
<evidence type="ECO:0000256" key="3">
    <source>
        <dbReference type="SAM" id="MobiDB-lite"/>
    </source>
</evidence>
<gene>
    <name evidence="5" type="ORF">CEP51_016108</name>
</gene>
<evidence type="ECO:0000256" key="2">
    <source>
        <dbReference type="ARBA" id="ARBA00022737"/>
    </source>
</evidence>
<evidence type="ECO:0000256" key="1">
    <source>
        <dbReference type="ARBA" id="ARBA00007920"/>
    </source>
</evidence>
<feature type="region of interest" description="Disordered" evidence="3">
    <location>
        <begin position="1"/>
        <end position="20"/>
    </location>
</feature>
<accession>A0A428NWX9</accession>
<comment type="similarity">
    <text evidence="1">Belongs to the putative lipase ROG1 family.</text>
</comment>
<reference evidence="5 6" key="1">
    <citation type="submission" date="2017-06" db="EMBL/GenBank/DDBJ databases">
        <title>Comparative genomic analysis of Ambrosia Fusariam Clade fungi.</title>
        <authorList>
            <person name="Stajich J.E."/>
            <person name="Carrillo J."/>
            <person name="Kijimoto T."/>
            <person name="Eskalen A."/>
            <person name="O'Donnell K."/>
            <person name="Kasson M."/>
        </authorList>
    </citation>
    <scope>NUCLEOTIDE SEQUENCE [LARGE SCALE GENOMIC DNA]</scope>
    <source>
        <strain evidence="5 6">NRRL62606</strain>
    </source>
</reference>
<dbReference type="InterPro" id="IPR007111">
    <property type="entry name" value="NACHT_NTPase"/>
</dbReference>
<keyword evidence="2" id="KW-0677">Repeat</keyword>
<dbReference type="Gene3D" id="3.40.50.300">
    <property type="entry name" value="P-loop containing nucleotide triphosphate hydrolases"/>
    <property type="match status" value="1"/>
</dbReference>
<evidence type="ECO:0000259" key="4">
    <source>
        <dbReference type="PROSITE" id="PS50837"/>
    </source>
</evidence>
<dbReference type="SUPFAM" id="SSF53474">
    <property type="entry name" value="alpha/beta-Hydrolases"/>
    <property type="match status" value="1"/>
</dbReference>
<protein>
    <recommendedName>
        <fullName evidence="4">NACHT domain-containing protein</fullName>
    </recommendedName>
</protein>
<dbReference type="Pfam" id="PF24883">
    <property type="entry name" value="NPHP3_N"/>
    <property type="match status" value="1"/>
</dbReference>
<dbReference type="Proteomes" id="UP000287972">
    <property type="component" value="Unassembled WGS sequence"/>
</dbReference>
<dbReference type="PANTHER" id="PTHR10039">
    <property type="entry name" value="AMELOGENIN"/>
    <property type="match status" value="1"/>
</dbReference>
<sequence length="750" mass="84108">MPWFKKSTASTVADPDQAVDPTTTFPDGIDVWHDPDNAKVDICFIHGLTGDRDDTWTAQHQPEPWPKSLLVAKLRDARILTYGYDAYVLRTSVASSNKLIDHATNLVSDLANDRLVSNASSRPLIFVCHSLGGLVCKKAILLSRISPEPHLRDIFDSLKGVLFMGTPHKGSWIADWSKIPASGLGVVKSTNQNILTVLRTDDQLLETIQRDFLGMLRQMGEEQQRIQITCFFEELPLVGVGLVVTKDSTTFEGYTPLSIHANHSNMVKFSSDRDTGFKRVAGELMRWTSQLRTQRQELGQKDLSFMENLLVTNSLHEMQRILDDKGGLLPGAFSWILTNDDFRQWQTNKQSRMLWIKGDPGKGKTMLLCGIIENLQLHAPETPLTCFFCQESNSKVNSASAVLRGLIYMLLNSQRHIIAEMRREYGHVIKNLSDDTSSVIPLAEMLNSALLHPSLGKVYAIIDGLDECKKDLSQLLSAIRKISSQTPHVKWIVSSRNVLKIGEQLKLVRDEKVVVSLEMNHVAIAASVATYINARVEELSFLKDYDEATKDAVREYLMDNANDTFLWVSLLTDFPPGLDDFYQRMFNEMLESEDGDLCQSILKLMLSTYRPLALIELASLVTELCNTSTQEQIRAVRCCGSFLSLRENTISFIHQSAKDFLLKSGIPKAHEVALSNSLSIMSRTLKYNMLDIGHPGMLIDESHLKVDVLGAALYSCTSWVDHASDLIADTPLAEAEVYITKYLGEVYDFL</sequence>
<dbReference type="InterPro" id="IPR007751">
    <property type="entry name" value="DUF676_lipase-like"/>
</dbReference>
<keyword evidence="6" id="KW-1185">Reference proteome</keyword>
<dbReference type="InterPro" id="IPR029058">
    <property type="entry name" value="AB_hydrolase_fold"/>
</dbReference>
<dbReference type="EMBL" id="NKCL01001016">
    <property type="protein sequence ID" value="RSL45261.1"/>
    <property type="molecule type" value="Genomic_DNA"/>
</dbReference>
<dbReference type="Gene3D" id="3.40.50.1820">
    <property type="entry name" value="alpha/beta hydrolase"/>
    <property type="match status" value="1"/>
</dbReference>
<dbReference type="AlphaFoldDB" id="A0A428NWX9"/>
<proteinExistence type="inferred from homology"/>
<dbReference type="Pfam" id="PF05057">
    <property type="entry name" value="DUF676"/>
    <property type="match status" value="1"/>
</dbReference>
<dbReference type="PROSITE" id="PS50837">
    <property type="entry name" value="NACHT"/>
    <property type="match status" value="1"/>
</dbReference>
<comment type="caution">
    <text evidence="5">The sequence shown here is derived from an EMBL/GenBank/DDBJ whole genome shotgun (WGS) entry which is preliminary data.</text>
</comment>